<feature type="region of interest" description="Disordered" evidence="1">
    <location>
        <begin position="90"/>
        <end position="154"/>
    </location>
</feature>
<dbReference type="EMBL" id="HBUF01031763">
    <property type="protein sequence ID" value="CAG6615010.1"/>
    <property type="molecule type" value="Transcribed_RNA"/>
</dbReference>
<feature type="compositionally biased region" description="Polar residues" evidence="1">
    <location>
        <begin position="99"/>
        <end position="109"/>
    </location>
</feature>
<sequence length="267" mass="29065">MNRRQDAAKALHKLKNTKLQGKTITLAWAPGKGMKDKDWKDFWEVQDGVSYIPYDRLSKDIDYDYLEDGGVFDEDTVPLWLKDHLKSIRKKQEDEAQNDTETPTVSSTKGDVLPSSGASGSEVPPGFIPLPDGPLPSAPEREKGSTPGPVTSIAMPLAPMPTVSQSNSTSLPPGLGTHLLMPPFGLPRLLGPMGMAMGPAGLMSNVPLGVPPPGLYKVHQQLLNRMPPPGNVFNQNMGEFPDGMLPLPFGLQHLQSALQQQQQQQHH</sequence>
<proteinExistence type="predicted"/>
<dbReference type="InterPro" id="IPR051485">
    <property type="entry name" value="SR-CTD_assoc_factor"/>
</dbReference>
<organism evidence="2">
    <name type="scientific">Cacopsylla melanoneura</name>
    <dbReference type="NCBI Taxonomy" id="428564"/>
    <lineage>
        <taxon>Eukaryota</taxon>
        <taxon>Metazoa</taxon>
        <taxon>Ecdysozoa</taxon>
        <taxon>Arthropoda</taxon>
        <taxon>Hexapoda</taxon>
        <taxon>Insecta</taxon>
        <taxon>Pterygota</taxon>
        <taxon>Neoptera</taxon>
        <taxon>Paraneoptera</taxon>
        <taxon>Hemiptera</taxon>
        <taxon>Sternorrhyncha</taxon>
        <taxon>Psylloidea</taxon>
        <taxon>Psyllidae</taxon>
        <taxon>Psyllinae</taxon>
        <taxon>Cacopsylla</taxon>
    </lineage>
</organism>
<feature type="compositionally biased region" description="Pro residues" evidence="1">
    <location>
        <begin position="126"/>
        <end position="137"/>
    </location>
</feature>
<dbReference type="GO" id="GO:0003723">
    <property type="term" value="F:RNA binding"/>
    <property type="evidence" value="ECO:0007669"/>
    <property type="project" value="TreeGrafter"/>
</dbReference>
<accession>A0A8D8PUY4</accession>
<name>A0A8D8PUY4_9HEMI</name>
<dbReference type="PANTHER" id="PTHR23140:SF4">
    <property type="entry name" value="PROTEIN CBR-NRD-1"/>
    <property type="match status" value="1"/>
</dbReference>
<dbReference type="GO" id="GO:0005634">
    <property type="term" value="C:nucleus"/>
    <property type="evidence" value="ECO:0007669"/>
    <property type="project" value="TreeGrafter"/>
</dbReference>
<protein>
    <submittedName>
        <fullName evidence="2">Splicing factor, arginine/serine-rich 15</fullName>
    </submittedName>
</protein>
<dbReference type="AlphaFoldDB" id="A0A8D8PUY4"/>
<reference evidence="2" key="1">
    <citation type="submission" date="2021-05" db="EMBL/GenBank/DDBJ databases">
        <authorList>
            <person name="Alioto T."/>
            <person name="Alioto T."/>
            <person name="Gomez Garrido J."/>
        </authorList>
    </citation>
    <scope>NUCLEOTIDE SEQUENCE</scope>
</reference>
<evidence type="ECO:0000256" key="1">
    <source>
        <dbReference type="SAM" id="MobiDB-lite"/>
    </source>
</evidence>
<dbReference type="EMBL" id="HBUF01031762">
    <property type="protein sequence ID" value="CAG6615008.1"/>
    <property type="molecule type" value="Transcribed_RNA"/>
</dbReference>
<dbReference type="PANTHER" id="PTHR23140">
    <property type="entry name" value="RNA PROCESSING PROTEIN LD23810P"/>
    <property type="match status" value="1"/>
</dbReference>
<evidence type="ECO:0000313" key="2">
    <source>
        <dbReference type="EMBL" id="CAG6615010.1"/>
    </source>
</evidence>